<dbReference type="Proteomes" id="UP001152562">
    <property type="component" value="Unassembled WGS sequence"/>
</dbReference>
<name>A0A9P0TF03_PIEBR</name>
<organism evidence="3 4">
    <name type="scientific">Pieris brassicae</name>
    <name type="common">White butterfly</name>
    <name type="synonym">Large white butterfly</name>
    <dbReference type="NCBI Taxonomy" id="7116"/>
    <lineage>
        <taxon>Eukaryota</taxon>
        <taxon>Metazoa</taxon>
        <taxon>Ecdysozoa</taxon>
        <taxon>Arthropoda</taxon>
        <taxon>Hexapoda</taxon>
        <taxon>Insecta</taxon>
        <taxon>Pterygota</taxon>
        <taxon>Neoptera</taxon>
        <taxon>Endopterygota</taxon>
        <taxon>Lepidoptera</taxon>
        <taxon>Glossata</taxon>
        <taxon>Ditrysia</taxon>
        <taxon>Papilionoidea</taxon>
        <taxon>Pieridae</taxon>
        <taxon>Pierinae</taxon>
        <taxon>Pieris</taxon>
    </lineage>
</organism>
<reference evidence="3" key="1">
    <citation type="submission" date="2022-05" db="EMBL/GenBank/DDBJ databases">
        <authorList>
            <person name="Okamura Y."/>
        </authorList>
    </citation>
    <scope>NUCLEOTIDE SEQUENCE</scope>
</reference>
<gene>
    <name evidence="3" type="ORF">PIBRA_LOCUS7091</name>
</gene>
<feature type="chain" id="PRO_5040287600" evidence="2">
    <location>
        <begin position="17"/>
        <end position="102"/>
    </location>
</feature>
<feature type="signal peptide" evidence="2">
    <location>
        <begin position="1"/>
        <end position="16"/>
    </location>
</feature>
<comment type="caution">
    <text evidence="3">The sequence shown here is derived from an EMBL/GenBank/DDBJ whole genome shotgun (WGS) entry which is preliminary data.</text>
</comment>
<accession>A0A9P0TF03</accession>
<dbReference type="AlphaFoldDB" id="A0A9P0TF03"/>
<sequence length="102" mass="11511">MIRFLIALLLAGYVLSVPVDSKIKEASEVSTPAPARNLDTTKTGAEKSALTKDSDLETEPSVWFSYHHSIHSVPAPLIIPRPRVYASYYADYAPYYSYWNTW</sequence>
<evidence type="ECO:0000256" key="1">
    <source>
        <dbReference type="SAM" id="MobiDB-lite"/>
    </source>
</evidence>
<keyword evidence="2" id="KW-0732">Signal</keyword>
<evidence type="ECO:0000256" key="2">
    <source>
        <dbReference type="SAM" id="SignalP"/>
    </source>
</evidence>
<feature type="region of interest" description="Disordered" evidence="1">
    <location>
        <begin position="30"/>
        <end position="57"/>
    </location>
</feature>
<protein>
    <submittedName>
        <fullName evidence="3">Uncharacterized protein</fullName>
    </submittedName>
</protein>
<evidence type="ECO:0000313" key="3">
    <source>
        <dbReference type="EMBL" id="CAH4030438.1"/>
    </source>
</evidence>
<keyword evidence="4" id="KW-1185">Reference proteome</keyword>
<evidence type="ECO:0000313" key="4">
    <source>
        <dbReference type="Proteomes" id="UP001152562"/>
    </source>
</evidence>
<proteinExistence type="predicted"/>
<dbReference type="EMBL" id="CALOZG010000010">
    <property type="protein sequence ID" value="CAH4030438.1"/>
    <property type="molecule type" value="Genomic_DNA"/>
</dbReference>